<evidence type="ECO:0000256" key="8">
    <source>
        <dbReference type="ARBA" id="ARBA00032024"/>
    </source>
</evidence>
<dbReference type="Proteomes" id="UP000600101">
    <property type="component" value="Unassembled WGS sequence"/>
</dbReference>
<evidence type="ECO:0000256" key="2">
    <source>
        <dbReference type="ARBA" id="ARBA00007870"/>
    </source>
</evidence>
<proteinExistence type="inferred from homology"/>
<dbReference type="InterPro" id="IPR013332">
    <property type="entry name" value="KPR_N"/>
</dbReference>
<sequence>MRPRIAFVGAGAVGGYVGGHLARLGHDVTLIDPWPEHVEAIRAKGLALSGLEPEENVTVKVPALHLTEVQGLSKARPVDIAFVSVKSYDTVWATHFIAPYLSEGGFVVSLQNCINEERIAGVVGWGRTVGMIAATISVDLYEPGKIRRTVGRGGPNRMVFAVGEVHGRITPRIEMLRDMVAGIDSVKATSNLWGERWSKLCVNGMRNGTSAATGLSGNDCDQNPHIRRFALRVGAEAVRVGQALGYSLEKIQNMAPELLALAGEGDPAALETAEATLLENGRKAQRSDLQRPSMAQDMAKGRKTEIDFINGFIAAEGAKAGIAAPANAALAAVVKRVERGEIPARPENIIGINI</sequence>
<dbReference type="InterPro" id="IPR003710">
    <property type="entry name" value="ApbA"/>
</dbReference>
<evidence type="ECO:0000256" key="7">
    <source>
        <dbReference type="ARBA" id="ARBA00023002"/>
    </source>
</evidence>
<keyword evidence="5" id="KW-0566">Pantothenate biosynthesis</keyword>
<keyword evidence="13" id="KW-1185">Reference proteome</keyword>
<comment type="caution">
    <text evidence="12">The sequence shown here is derived from an EMBL/GenBank/DDBJ whole genome shotgun (WGS) entry which is preliminary data.</text>
</comment>
<keyword evidence="6" id="KW-0521">NADP</keyword>
<dbReference type="GO" id="GO:0015940">
    <property type="term" value="P:pantothenate biosynthetic process"/>
    <property type="evidence" value="ECO:0007669"/>
    <property type="project" value="UniProtKB-KW"/>
</dbReference>
<accession>A0A9X0UD55</accession>
<keyword evidence="7 12" id="KW-0560">Oxidoreductase</keyword>
<dbReference type="EMBL" id="JACOMF010000006">
    <property type="protein sequence ID" value="MBC4015193.1"/>
    <property type="molecule type" value="Genomic_DNA"/>
</dbReference>
<protein>
    <recommendedName>
        <fullName evidence="4">2-dehydropantoate 2-reductase</fullName>
        <ecNumber evidence="3">1.1.1.169</ecNumber>
    </recommendedName>
    <alternativeName>
        <fullName evidence="8">Ketopantoate reductase</fullName>
    </alternativeName>
</protein>
<comment type="catalytic activity">
    <reaction evidence="9">
        <text>(R)-pantoate + NADP(+) = 2-dehydropantoate + NADPH + H(+)</text>
        <dbReference type="Rhea" id="RHEA:16233"/>
        <dbReference type="ChEBI" id="CHEBI:11561"/>
        <dbReference type="ChEBI" id="CHEBI:15378"/>
        <dbReference type="ChEBI" id="CHEBI:15980"/>
        <dbReference type="ChEBI" id="CHEBI:57783"/>
        <dbReference type="ChEBI" id="CHEBI:58349"/>
        <dbReference type="EC" id="1.1.1.169"/>
    </reaction>
</comment>
<evidence type="ECO:0000256" key="4">
    <source>
        <dbReference type="ARBA" id="ARBA00019465"/>
    </source>
</evidence>
<comment type="pathway">
    <text evidence="1">Cofactor biosynthesis; (R)-pantothenate biosynthesis; (R)-pantoate from 3-methyl-2-oxobutanoate: step 2/2.</text>
</comment>
<dbReference type="InterPro" id="IPR013328">
    <property type="entry name" value="6PGD_dom2"/>
</dbReference>
<organism evidence="12 13">
    <name type="scientific">Siccirubricoccus deserti</name>
    <dbReference type="NCBI Taxonomy" id="2013562"/>
    <lineage>
        <taxon>Bacteria</taxon>
        <taxon>Pseudomonadati</taxon>
        <taxon>Pseudomonadota</taxon>
        <taxon>Alphaproteobacteria</taxon>
        <taxon>Acetobacterales</taxon>
        <taxon>Roseomonadaceae</taxon>
        <taxon>Siccirubricoccus</taxon>
    </lineage>
</organism>
<dbReference type="PANTHER" id="PTHR43765">
    <property type="entry name" value="2-DEHYDROPANTOATE 2-REDUCTASE-RELATED"/>
    <property type="match status" value="1"/>
</dbReference>
<reference evidence="12" key="1">
    <citation type="submission" date="2020-08" db="EMBL/GenBank/DDBJ databases">
        <authorList>
            <person name="Hu Y."/>
            <person name="Nguyen S.V."/>
            <person name="Li F."/>
            <person name="Fanning S."/>
        </authorList>
    </citation>
    <scope>NUCLEOTIDE SEQUENCE</scope>
    <source>
        <strain evidence="12">SYSU D8009</strain>
    </source>
</reference>
<dbReference type="Pfam" id="PF08546">
    <property type="entry name" value="ApbA_C"/>
    <property type="match status" value="1"/>
</dbReference>
<evidence type="ECO:0000256" key="9">
    <source>
        <dbReference type="ARBA" id="ARBA00048793"/>
    </source>
</evidence>
<evidence type="ECO:0000313" key="13">
    <source>
        <dbReference type="Proteomes" id="UP000600101"/>
    </source>
</evidence>
<dbReference type="GO" id="GO:0050661">
    <property type="term" value="F:NADP binding"/>
    <property type="evidence" value="ECO:0007669"/>
    <property type="project" value="TreeGrafter"/>
</dbReference>
<feature type="domain" description="Ketopantoate reductase N-terminal" evidence="10">
    <location>
        <begin position="5"/>
        <end position="149"/>
    </location>
</feature>
<evidence type="ECO:0000313" key="12">
    <source>
        <dbReference type="EMBL" id="MBC4015193.1"/>
    </source>
</evidence>
<dbReference type="SUPFAM" id="SSF48179">
    <property type="entry name" value="6-phosphogluconate dehydrogenase C-terminal domain-like"/>
    <property type="match status" value="1"/>
</dbReference>
<dbReference type="RefSeq" id="WP_186769967.1">
    <property type="nucleotide sequence ID" value="NZ_JACOMF010000006.1"/>
</dbReference>
<evidence type="ECO:0000256" key="6">
    <source>
        <dbReference type="ARBA" id="ARBA00022857"/>
    </source>
</evidence>
<dbReference type="Gene3D" id="3.40.50.720">
    <property type="entry name" value="NAD(P)-binding Rossmann-like Domain"/>
    <property type="match status" value="1"/>
</dbReference>
<dbReference type="EC" id="1.1.1.169" evidence="3"/>
<dbReference type="GO" id="GO:0005737">
    <property type="term" value="C:cytoplasm"/>
    <property type="evidence" value="ECO:0007669"/>
    <property type="project" value="TreeGrafter"/>
</dbReference>
<comment type="similarity">
    <text evidence="2">Belongs to the ketopantoate reductase family.</text>
</comment>
<dbReference type="Gene3D" id="1.10.1040.10">
    <property type="entry name" value="N-(1-d-carboxylethyl)-l-norvaline Dehydrogenase, domain 2"/>
    <property type="match status" value="1"/>
</dbReference>
<dbReference type="InterPro" id="IPR036291">
    <property type="entry name" value="NAD(P)-bd_dom_sf"/>
</dbReference>
<evidence type="ECO:0000256" key="5">
    <source>
        <dbReference type="ARBA" id="ARBA00022655"/>
    </source>
</evidence>
<dbReference type="PANTHER" id="PTHR43765:SF2">
    <property type="entry name" value="2-DEHYDROPANTOATE 2-REDUCTASE"/>
    <property type="match status" value="1"/>
</dbReference>
<name>A0A9X0UD55_9PROT</name>
<dbReference type="InterPro" id="IPR008927">
    <property type="entry name" value="6-PGluconate_DH-like_C_sf"/>
</dbReference>
<gene>
    <name evidence="12" type="ORF">H7965_07620</name>
</gene>
<feature type="domain" description="Ketopantoate reductase C-terminal" evidence="11">
    <location>
        <begin position="191"/>
        <end position="338"/>
    </location>
</feature>
<dbReference type="InterPro" id="IPR013752">
    <property type="entry name" value="KPA_reductase"/>
</dbReference>
<dbReference type="InterPro" id="IPR050838">
    <property type="entry name" value="Ketopantoate_reductase"/>
</dbReference>
<evidence type="ECO:0000259" key="11">
    <source>
        <dbReference type="Pfam" id="PF08546"/>
    </source>
</evidence>
<dbReference type="SUPFAM" id="SSF51735">
    <property type="entry name" value="NAD(P)-binding Rossmann-fold domains"/>
    <property type="match status" value="1"/>
</dbReference>
<evidence type="ECO:0000256" key="3">
    <source>
        <dbReference type="ARBA" id="ARBA00013014"/>
    </source>
</evidence>
<dbReference type="NCBIfam" id="TIGR00745">
    <property type="entry name" value="apbA_panE"/>
    <property type="match status" value="1"/>
</dbReference>
<dbReference type="AlphaFoldDB" id="A0A9X0UD55"/>
<dbReference type="GO" id="GO:0008677">
    <property type="term" value="F:2-dehydropantoate 2-reductase activity"/>
    <property type="evidence" value="ECO:0007669"/>
    <property type="project" value="UniProtKB-EC"/>
</dbReference>
<evidence type="ECO:0000259" key="10">
    <source>
        <dbReference type="Pfam" id="PF02558"/>
    </source>
</evidence>
<dbReference type="Pfam" id="PF02558">
    <property type="entry name" value="ApbA"/>
    <property type="match status" value="1"/>
</dbReference>
<evidence type="ECO:0000256" key="1">
    <source>
        <dbReference type="ARBA" id="ARBA00004994"/>
    </source>
</evidence>